<keyword evidence="1" id="KW-1133">Transmembrane helix</keyword>
<keyword evidence="1" id="KW-0812">Transmembrane</keyword>
<proteinExistence type="predicted"/>
<comment type="caution">
    <text evidence="2">The sequence shown here is derived from an EMBL/GenBank/DDBJ whole genome shotgun (WGS) entry which is preliminary data.</text>
</comment>
<dbReference type="AlphaFoldDB" id="A0ABD2W2C6"/>
<evidence type="ECO:0000256" key="1">
    <source>
        <dbReference type="SAM" id="Phobius"/>
    </source>
</evidence>
<accession>A0ABD2W2C6</accession>
<dbReference type="Proteomes" id="UP001627154">
    <property type="component" value="Unassembled WGS sequence"/>
</dbReference>
<keyword evidence="3" id="KW-1185">Reference proteome</keyword>
<protein>
    <submittedName>
        <fullName evidence="2">Uncharacterized protein</fullName>
    </submittedName>
</protein>
<feature type="transmembrane region" description="Helical" evidence="1">
    <location>
        <begin position="24"/>
        <end position="45"/>
    </location>
</feature>
<reference evidence="2 3" key="1">
    <citation type="journal article" date="2024" name="bioRxiv">
        <title>A reference genome for Trichogramma kaykai: A tiny desert-dwelling parasitoid wasp with competing sex-ratio distorters.</title>
        <authorList>
            <person name="Culotta J."/>
            <person name="Lindsey A.R."/>
        </authorList>
    </citation>
    <scope>NUCLEOTIDE SEQUENCE [LARGE SCALE GENOMIC DNA]</scope>
    <source>
        <strain evidence="2 3">KSX58</strain>
    </source>
</reference>
<sequence>MSKINQNGEVVPPGRRCRRQLVDALRFALLGWLDVAACCCILLFAERRWAAAATRRRHWVQERSRPDSPALGGAPG</sequence>
<organism evidence="2 3">
    <name type="scientific">Trichogramma kaykai</name>
    <dbReference type="NCBI Taxonomy" id="54128"/>
    <lineage>
        <taxon>Eukaryota</taxon>
        <taxon>Metazoa</taxon>
        <taxon>Ecdysozoa</taxon>
        <taxon>Arthropoda</taxon>
        <taxon>Hexapoda</taxon>
        <taxon>Insecta</taxon>
        <taxon>Pterygota</taxon>
        <taxon>Neoptera</taxon>
        <taxon>Endopterygota</taxon>
        <taxon>Hymenoptera</taxon>
        <taxon>Apocrita</taxon>
        <taxon>Proctotrupomorpha</taxon>
        <taxon>Chalcidoidea</taxon>
        <taxon>Trichogrammatidae</taxon>
        <taxon>Trichogramma</taxon>
    </lineage>
</organism>
<dbReference type="EMBL" id="JBJJXI010000141">
    <property type="protein sequence ID" value="KAL3387019.1"/>
    <property type="molecule type" value="Genomic_DNA"/>
</dbReference>
<gene>
    <name evidence="2" type="ORF">TKK_017598</name>
</gene>
<evidence type="ECO:0000313" key="2">
    <source>
        <dbReference type="EMBL" id="KAL3387019.1"/>
    </source>
</evidence>
<keyword evidence="1" id="KW-0472">Membrane</keyword>
<evidence type="ECO:0000313" key="3">
    <source>
        <dbReference type="Proteomes" id="UP001627154"/>
    </source>
</evidence>
<name>A0ABD2W2C6_9HYME</name>